<dbReference type="OMA" id="CGAYYAY"/>
<dbReference type="Proteomes" id="UP000339049">
    <property type="component" value="Unassembled WGS sequence"/>
</dbReference>
<dbReference type="Proteomes" id="UP000254559">
    <property type="component" value="Unassembled WGS sequence"/>
</dbReference>
<gene>
    <name evidence="2" type="ORF">NCTC11557_00987</name>
    <name evidence="1" type="ORF">NCTC11564_01925</name>
    <name evidence="3" type="ORF">OPT59_09130</name>
</gene>
<evidence type="ECO:0000313" key="2">
    <source>
        <dbReference type="EMBL" id="VTT23829.1"/>
    </source>
</evidence>
<accession>A0A9X5LX28</accession>
<proteinExistence type="predicted"/>
<reference evidence="1 4" key="1">
    <citation type="submission" date="2018-06" db="EMBL/GenBank/DDBJ databases">
        <authorList>
            <consortium name="Pathogen Informatics"/>
            <person name="Doyle S."/>
        </authorList>
    </citation>
    <scope>NUCLEOTIDE SEQUENCE [LARGE SCALE GENOMIC DNA]</scope>
    <source>
        <strain evidence="1 4">NCTC11564</strain>
    </source>
</reference>
<dbReference type="RefSeq" id="WP_003057072.1">
    <property type="nucleotide sequence ID" value="NZ_AP023393.1"/>
</dbReference>
<name>A0A9X5LX28_STREQ</name>
<sequence>MKTKTFLSLGLLAFAAYKGYQKRDLIKETVTAGLDAKEAIQFDLDKIKGDLALIQDQSRHIQDMGQDLTYKWRVFNQETQAYLSEIQTRLAKYQDKTNTNSDIPSQSDI</sequence>
<organism evidence="1 4">
    <name type="scientific">Streptococcus dysgalactiae subsp. equisimilis</name>
    <name type="common">Streptococcus equisimilis</name>
    <dbReference type="NCBI Taxonomy" id="119602"/>
    <lineage>
        <taxon>Bacteria</taxon>
        <taxon>Bacillati</taxon>
        <taxon>Bacillota</taxon>
        <taxon>Bacilli</taxon>
        <taxon>Lactobacillales</taxon>
        <taxon>Streptococcaceae</taxon>
        <taxon>Streptococcus</taxon>
    </lineage>
</organism>
<protein>
    <submittedName>
        <fullName evidence="1 3">Chemotaxis protein</fullName>
    </submittedName>
</protein>
<evidence type="ECO:0000313" key="5">
    <source>
        <dbReference type="Proteomes" id="UP000339049"/>
    </source>
</evidence>
<evidence type="ECO:0000313" key="4">
    <source>
        <dbReference type="Proteomes" id="UP000254559"/>
    </source>
</evidence>
<evidence type="ECO:0000313" key="1">
    <source>
        <dbReference type="EMBL" id="SUN64810.1"/>
    </source>
</evidence>
<evidence type="ECO:0000313" key="3">
    <source>
        <dbReference type="EMBL" id="WHM78783.1"/>
    </source>
</evidence>
<dbReference type="AlphaFoldDB" id="A0A9X5LX28"/>
<reference evidence="3" key="3">
    <citation type="submission" date="2023-04" db="EMBL/GenBank/DDBJ databases">
        <title>Complete genomes of S. dygalactiae subsp equisimilis isolates causing bacteremia in cancer patients.</title>
        <authorList>
            <person name="Anand S."/>
            <person name="Arias J."/>
            <person name="Delafuente J."/>
            <person name="Elgamal H."/>
            <person name="Prevost T."/>
            <person name="Liu X."/>
            <person name="Kalia A."/>
        </authorList>
    </citation>
    <scope>NUCLEOTIDE SEQUENCE</scope>
    <source>
        <strain evidence="3">UT_120444</strain>
    </source>
</reference>
<dbReference type="EMBL" id="CABEIY010000006">
    <property type="protein sequence ID" value="VTT23829.1"/>
    <property type="molecule type" value="Genomic_DNA"/>
</dbReference>
<dbReference type="EMBL" id="CP125360">
    <property type="protein sequence ID" value="WHM78783.1"/>
    <property type="molecule type" value="Genomic_DNA"/>
</dbReference>
<dbReference type="Proteomes" id="UP001237475">
    <property type="component" value="Chromosome"/>
</dbReference>
<dbReference type="GeneID" id="83690059"/>
<reference evidence="2 5" key="2">
    <citation type="submission" date="2019-05" db="EMBL/GenBank/DDBJ databases">
        <authorList>
            <consortium name="Pathogen Informatics"/>
        </authorList>
    </citation>
    <scope>NUCLEOTIDE SEQUENCE [LARGE SCALE GENOMIC DNA]</scope>
    <source>
        <strain evidence="2 5">NCTC11557</strain>
    </source>
</reference>
<dbReference type="EMBL" id="UHFO01000001">
    <property type="protein sequence ID" value="SUN64810.1"/>
    <property type="molecule type" value="Genomic_DNA"/>
</dbReference>